<dbReference type="RefSeq" id="WP_136078682.1">
    <property type="nucleotide sequence ID" value="NZ_CAAHFG010000001.1"/>
</dbReference>
<dbReference type="InterPro" id="IPR047650">
    <property type="entry name" value="Transpos_IS110"/>
</dbReference>
<keyword evidence="5" id="KW-1185">Reference proteome</keyword>
<evidence type="ECO:0000259" key="2">
    <source>
        <dbReference type="Pfam" id="PF01548"/>
    </source>
</evidence>
<evidence type="ECO:0000313" key="4">
    <source>
        <dbReference type="EMBL" id="VGO13068.1"/>
    </source>
</evidence>
<dbReference type="GO" id="GO:0006313">
    <property type="term" value="P:DNA transposition"/>
    <property type="evidence" value="ECO:0007669"/>
    <property type="project" value="InterPro"/>
</dbReference>
<accession>A0A6C2TZB8</accession>
<keyword evidence="1" id="KW-0175">Coiled coil</keyword>
<reference evidence="4 5" key="1">
    <citation type="submission" date="2019-04" db="EMBL/GenBank/DDBJ databases">
        <authorList>
            <person name="Van Vliet M D."/>
        </authorList>
    </citation>
    <scope>NUCLEOTIDE SEQUENCE [LARGE SCALE GENOMIC DNA]</scope>
    <source>
        <strain evidence="4 5">F1</strain>
    </source>
</reference>
<dbReference type="Pfam" id="PF01548">
    <property type="entry name" value="DEDD_Tnp_IS110"/>
    <property type="match status" value="1"/>
</dbReference>
<dbReference type="InterPro" id="IPR002525">
    <property type="entry name" value="Transp_IS110-like_N"/>
</dbReference>
<dbReference type="PANTHER" id="PTHR33055:SF13">
    <property type="entry name" value="TRANSPOSASE"/>
    <property type="match status" value="1"/>
</dbReference>
<feature type="coiled-coil region" evidence="1">
    <location>
        <begin position="151"/>
        <end position="178"/>
    </location>
</feature>
<dbReference type="GO" id="GO:0004803">
    <property type="term" value="F:transposase activity"/>
    <property type="evidence" value="ECO:0007669"/>
    <property type="project" value="InterPro"/>
</dbReference>
<dbReference type="Pfam" id="PF02371">
    <property type="entry name" value="Transposase_20"/>
    <property type="match status" value="1"/>
</dbReference>
<name>A0A6C2TZB8_PONDE</name>
<proteinExistence type="predicted"/>
<dbReference type="GO" id="GO:0003677">
    <property type="term" value="F:DNA binding"/>
    <property type="evidence" value="ECO:0007669"/>
    <property type="project" value="InterPro"/>
</dbReference>
<gene>
    <name evidence="4" type="ORF">PDESU_01622</name>
</gene>
<dbReference type="InterPro" id="IPR003346">
    <property type="entry name" value="Transposase_20"/>
</dbReference>
<dbReference type="PANTHER" id="PTHR33055">
    <property type="entry name" value="TRANSPOSASE FOR INSERTION SEQUENCE ELEMENT IS1111A"/>
    <property type="match status" value="1"/>
</dbReference>
<sequence>MNMEKVYCGVDVSKKHLDAFNGKTARRFDNTCEGATALMNWAGNAHYVFESTGGYERMAAWMVMAADGTASIVNPSRVRHFALGMGQIAKTDPIDARMICDFASHTEPKPSKKPSSAQRRLTALVDRRVHLSDMHPAEKNRLGTADEPEMIRLIKQHLKWLEKQLEKIEAKITDTLAEDATMTKKAKCIQSIKGLGIVNAVTLLAHLPEIGTLSRREIASLAGLAPFNRDSGGKSGRRHVCGGRRRLRSCLYMAAMNARTYNPVLREFYQRLVNENHRPKMVALTAVMRKLLIAANSAVKNAEI</sequence>
<evidence type="ECO:0000256" key="1">
    <source>
        <dbReference type="SAM" id="Coils"/>
    </source>
</evidence>
<feature type="domain" description="Transposase IS110-like N-terminal" evidence="2">
    <location>
        <begin position="8"/>
        <end position="142"/>
    </location>
</feature>
<evidence type="ECO:0000259" key="3">
    <source>
        <dbReference type="Pfam" id="PF02371"/>
    </source>
</evidence>
<dbReference type="EMBL" id="CAAHFG010000001">
    <property type="protein sequence ID" value="VGO13068.1"/>
    <property type="molecule type" value="Genomic_DNA"/>
</dbReference>
<dbReference type="AlphaFoldDB" id="A0A6C2TZB8"/>
<feature type="domain" description="Transposase IS116/IS110/IS902 C-terminal" evidence="3">
    <location>
        <begin position="187"/>
        <end position="270"/>
    </location>
</feature>
<evidence type="ECO:0000313" key="5">
    <source>
        <dbReference type="Proteomes" id="UP000366872"/>
    </source>
</evidence>
<dbReference type="Proteomes" id="UP000366872">
    <property type="component" value="Unassembled WGS sequence"/>
</dbReference>
<dbReference type="NCBIfam" id="NF033542">
    <property type="entry name" value="transpos_IS110"/>
    <property type="match status" value="1"/>
</dbReference>
<protein>
    <submittedName>
        <fullName evidence="4">Uncharacterized protein</fullName>
    </submittedName>
</protein>
<organism evidence="4 5">
    <name type="scientific">Pontiella desulfatans</name>
    <dbReference type="NCBI Taxonomy" id="2750659"/>
    <lineage>
        <taxon>Bacteria</taxon>
        <taxon>Pseudomonadati</taxon>
        <taxon>Kiritimatiellota</taxon>
        <taxon>Kiritimatiellia</taxon>
        <taxon>Kiritimatiellales</taxon>
        <taxon>Pontiellaceae</taxon>
        <taxon>Pontiella</taxon>
    </lineage>
</organism>